<proteinExistence type="inferred from homology"/>
<evidence type="ECO:0000256" key="5">
    <source>
        <dbReference type="ARBA" id="ARBA00023014"/>
    </source>
</evidence>
<evidence type="ECO:0000313" key="8">
    <source>
        <dbReference type="EMBL" id="GAX75475.1"/>
    </source>
</evidence>
<dbReference type="PANTHER" id="PTHR10293">
    <property type="entry name" value="GLUTAREDOXIN FAMILY MEMBER"/>
    <property type="match status" value="1"/>
</dbReference>
<dbReference type="GO" id="GO:0005759">
    <property type="term" value="C:mitochondrial matrix"/>
    <property type="evidence" value="ECO:0007669"/>
    <property type="project" value="TreeGrafter"/>
</dbReference>
<comment type="caution">
    <text evidence="8">The sequence shown here is derived from an EMBL/GenBank/DDBJ whole genome shotgun (WGS) entry which is preliminary data.</text>
</comment>
<keyword evidence="6" id="KW-0676">Redox-active center</keyword>
<dbReference type="GO" id="GO:0046872">
    <property type="term" value="F:metal ion binding"/>
    <property type="evidence" value="ECO:0007669"/>
    <property type="project" value="UniProtKB-KW"/>
</dbReference>
<evidence type="ECO:0000256" key="3">
    <source>
        <dbReference type="ARBA" id="ARBA00022723"/>
    </source>
</evidence>
<dbReference type="InterPro" id="IPR033658">
    <property type="entry name" value="GRX_PICOT-like"/>
</dbReference>
<name>A0A250WXF9_9CHLO</name>
<dbReference type="AlphaFoldDB" id="A0A250WXF9"/>
<dbReference type="FunFam" id="3.40.30.10:FF:000005">
    <property type="entry name" value="Glutaredoxin 5"/>
    <property type="match status" value="1"/>
</dbReference>
<protein>
    <recommendedName>
        <fullName evidence="7">Glutaredoxin domain-containing protein</fullName>
    </recommendedName>
</protein>
<sequence length="161" mass="18035">MSLPALYRAFRPLGYRIYPELFHSIAYATISGVEDTHDDFKPKYNEQPCKSDQAQDVIKADISTHPVFLYMKGVPDAPNCGFSNMACRVLDAYGVKYGSRNVLADANIREGIKKFTEWPTIPQIFVKGEFVGGADILMSMHENGELEKLLDPIRKAQKSAS</sequence>
<evidence type="ECO:0000313" key="9">
    <source>
        <dbReference type="Proteomes" id="UP000232323"/>
    </source>
</evidence>
<dbReference type="InterPro" id="IPR036249">
    <property type="entry name" value="Thioredoxin-like_sf"/>
</dbReference>
<dbReference type="Proteomes" id="UP000232323">
    <property type="component" value="Unassembled WGS sequence"/>
</dbReference>
<feature type="domain" description="Glutaredoxin" evidence="7">
    <location>
        <begin position="67"/>
        <end position="131"/>
    </location>
</feature>
<keyword evidence="2" id="KW-0001">2Fe-2S</keyword>
<dbReference type="PANTHER" id="PTHR10293:SF16">
    <property type="entry name" value="GLUTAREDOXIN-RELATED PROTEIN 5, MITOCHONDRIAL"/>
    <property type="match status" value="1"/>
</dbReference>
<accession>A0A250WXF9</accession>
<comment type="similarity">
    <text evidence="1">Belongs to the glutaredoxin family. CGFS subfamily.</text>
</comment>
<dbReference type="InterPro" id="IPR004480">
    <property type="entry name" value="Monothiol_GRX-rel"/>
</dbReference>
<keyword evidence="3" id="KW-0479">Metal-binding</keyword>
<evidence type="ECO:0000256" key="6">
    <source>
        <dbReference type="ARBA" id="ARBA00023284"/>
    </source>
</evidence>
<dbReference type="InterPro" id="IPR002109">
    <property type="entry name" value="Glutaredoxin"/>
</dbReference>
<dbReference type="SUPFAM" id="SSF52833">
    <property type="entry name" value="Thioredoxin-like"/>
    <property type="match status" value="1"/>
</dbReference>
<evidence type="ECO:0000256" key="4">
    <source>
        <dbReference type="ARBA" id="ARBA00023004"/>
    </source>
</evidence>
<organism evidence="8 9">
    <name type="scientific">Chlamydomonas eustigma</name>
    <dbReference type="NCBI Taxonomy" id="1157962"/>
    <lineage>
        <taxon>Eukaryota</taxon>
        <taxon>Viridiplantae</taxon>
        <taxon>Chlorophyta</taxon>
        <taxon>core chlorophytes</taxon>
        <taxon>Chlorophyceae</taxon>
        <taxon>CS clade</taxon>
        <taxon>Chlamydomonadales</taxon>
        <taxon>Chlamydomonadaceae</taxon>
        <taxon>Chlamydomonas</taxon>
    </lineage>
</organism>
<keyword evidence="4" id="KW-0408">Iron</keyword>
<dbReference type="STRING" id="1157962.A0A250WXF9"/>
<reference evidence="8 9" key="1">
    <citation type="submission" date="2017-08" db="EMBL/GenBank/DDBJ databases">
        <title>Acidophilic green algal genome provides insights into adaptation to an acidic environment.</title>
        <authorList>
            <person name="Hirooka S."/>
            <person name="Hirose Y."/>
            <person name="Kanesaki Y."/>
            <person name="Higuchi S."/>
            <person name="Fujiwara T."/>
            <person name="Onuma R."/>
            <person name="Era A."/>
            <person name="Ohbayashi R."/>
            <person name="Uzuka A."/>
            <person name="Nozaki H."/>
            <person name="Yoshikawa H."/>
            <person name="Miyagishima S.Y."/>
        </authorList>
    </citation>
    <scope>NUCLEOTIDE SEQUENCE [LARGE SCALE GENOMIC DNA]</scope>
    <source>
        <strain evidence="8 9">NIES-2499</strain>
    </source>
</reference>
<dbReference type="OrthoDB" id="415696at2759"/>
<evidence type="ECO:0000256" key="1">
    <source>
        <dbReference type="ARBA" id="ARBA00008983"/>
    </source>
</evidence>
<dbReference type="GO" id="GO:0051537">
    <property type="term" value="F:2 iron, 2 sulfur cluster binding"/>
    <property type="evidence" value="ECO:0007669"/>
    <property type="project" value="UniProtKB-KW"/>
</dbReference>
<dbReference type="PROSITE" id="PS51354">
    <property type="entry name" value="GLUTAREDOXIN_2"/>
    <property type="match status" value="1"/>
</dbReference>
<dbReference type="NCBIfam" id="TIGR00365">
    <property type="entry name" value="Grx4 family monothiol glutaredoxin"/>
    <property type="match status" value="1"/>
</dbReference>
<dbReference type="EMBL" id="BEGY01000012">
    <property type="protein sequence ID" value="GAX75475.1"/>
    <property type="molecule type" value="Genomic_DNA"/>
</dbReference>
<keyword evidence="9" id="KW-1185">Reference proteome</keyword>
<dbReference type="CDD" id="cd03028">
    <property type="entry name" value="GRX_PICOT_like"/>
    <property type="match status" value="1"/>
</dbReference>
<keyword evidence="5" id="KW-0411">Iron-sulfur</keyword>
<gene>
    <name evidence="8" type="ORF">CEUSTIGMA_g2918.t1</name>
</gene>
<evidence type="ECO:0000259" key="7">
    <source>
        <dbReference type="Pfam" id="PF00462"/>
    </source>
</evidence>
<evidence type="ECO:0000256" key="2">
    <source>
        <dbReference type="ARBA" id="ARBA00022714"/>
    </source>
</evidence>
<dbReference type="Gene3D" id="3.40.30.10">
    <property type="entry name" value="Glutaredoxin"/>
    <property type="match status" value="1"/>
</dbReference>
<dbReference type="Pfam" id="PF00462">
    <property type="entry name" value="Glutaredoxin"/>
    <property type="match status" value="1"/>
</dbReference>